<reference evidence="2 3" key="1">
    <citation type="submission" date="2023-09" db="EMBL/GenBank/DDBJ databases">
        <authorList>
            <person name="Rey-Velasco X."/>
        </authorList>
    </citation>
    <scope>NUCLEOTIDE SEQUENCE [LARGE SCALE GENOMIC DNA]</scope>
    <source>
        <strain evidence="2 3">P050</strain>
    </source>
</reference>
<protein>
    <submittedName>
        <fullName evidence="2">DUF983 domain-containing protein</fullName>
    </submittedName>
</protein>
<sequence>MENRCKKCNYKLNKETGFFTGAMYVCYGLVVAELIVLYLVLSAIFELSLLQMYVGLVLAVFLISSFNFRFSRIIWIYIFYKNKLT</sequence>
<proteinExistence type="predicted"/>
<accession>A0ABU2Y6Y0</accession>
<keyword evidence="3" id="KW-1185">Reference proteome</keyword>
<keyword evidence="1" id="KW-0812">Transmembrane</keyword>
<evidence type="ECO:0000313" key="3">
    <source>
        <dbReference type="Proteomes" id="UP001252186"/>
    </source>
</evidence>
<organism evidence="2 3">
    <name type="scientific">Urechidicola vernalis</name>
    <dbReference type="NCBI Taxonomy" id="3075600"/>
    <lineage>
        <taxon>Bacteria</taxon>
        <taxon>Pseudomonadati</taxon>
        <taxon>Bacteroidota</taxon>
        <taxon>Flavobacteriia</taxon>
        <taxon>Flavobacteriales</taxon>
        <taxon>Flavobacteriaceae</taxon>
        <taxon>Urechidicola</taxon>
    </lineage>
</organism>
<name>A0ABU2Y6Y0_9FLAO</name>
<evidence type="ECO:0000313" key="2">
    <source>
        <dbReference type="EMBL" id="MDT0553955.1"/>
    </source>
</evidence>
<dbReference type="InterPro" id="IPR009325">
    <property type="entry name" value="DUF983"/>
</dbReference>
<dbReference type="Pfam" id="PF06170">
    <property type="entry name" value="DUF983"/>
    <property type="match status" value="1"/>
</dbReference>
<gene>
    <name evidence="2" type="ORF">RM519_11905</name>
</gene>
<feature type="transmembrane region" description="Helical" evidence="1">
    <location>
        <begin position="53"/>
        <end position="80"/>
    </location>
</feature>
<keyword evidence="1" id="KW-0472">Membrane</keyword>
<dbReference type="Proteomes" id="UP001252186">
    <property type="component" value="Unassembled WGS sequence"/>
</dbReference>
<dbReference type="RefSeq" id="WP_311594039.1">
    <property type="nucleotide sequence ID" value="NZ_JAVRHV010000006.1"/>
</dbReference>
<feature type="transmembrane region" description="Helical" evidence="1">
    <location>
        <begin position="21"/>
        <end position="41"/>
    </location>
</feature>
<evidence type="ECO:0000256" key="1">
    <source>
        <dbReference type="SAM" id="Phobius"/>
    </source>
</evidence>
<keyword evidence="1" id="KW-1133">Transmembrane helix</keyword>
<comment type="caution">
    <text evidence="2">The sequence shown here is derived from an EMBL/GenBank/DDBJ whole genome shotgun (WGS) entry which is preliminary data.</text>
</comment>
<dbReference type="EMBL" id="JAVRHV010000006">
    <property type="protein sequence ID" value="MDT0553955.1"/>
    <property type="molecule type" value="Genomic_DNA"/>
</dbReference>